<dbReference type="RefSeq" id="WP_162422190.1">
    <property type="nucleotide sequence ID" value="NZ_WVIE01000004.1"/>
</dbReference>
<dbReference type="AlphaFoldDB" id="A0A8J7YXZ3"/>
<dbReference type="Proteomes" id="UP000646053">
    <property type="component" value="Unassembled WGS sequence"/>
</dbReference>
<feature type="transmembrane region" description="Helical" evidence="2">
    <location>
        <begin position="6"/>
        <end position="29"/>
    </location>
</feature>
<protein>
    <submittedName>
        <fullName evidence="3">Filament integrity protein fraC</fullName>
    </submittedName>
</protein>
<organism evidence="3 4">
    <name type="scientific">Myxacorys almedinensis A</name>
    <dbReference type="NCBI Taxonomy" id="2690445"/>
    <lineage>
        <taxon>Bacteria</taxon>
        <taxon>Bacillati</taxon>
        <taxon>Cyanobacteriota</taxon>
        <taxon>Cyanophyceae</taxon>
        <taxon>Leptolyngbyales</taxon>
        <taxon>Leptolyngbyaceae</taxon>
        <taxon>Myxacorys</taxon>
        <taxon>Myxacorys almedinensis</taxon>
    </lineage>
</organism>
<gene>
    <name evidence="3" type="ORF">GS601_05185</name>
</gene>
<dbReference type="NCBIfam" id="NF045624">
    <property type="entry name" value="filament_FraC"/>
    <property type="match status" value="1"/>
</dbReference>
<evidence type="ECO:0000256" key="1">
    <source>
        <dbReference type="SAM" id="MobiDB-lite"/>
    </source>
</evidence>
<accession>A0A8J7YXZ3</accession>
<evidence type="ECO:0000313" key="4">
    <source>
        <dbReference type="Proteomes" id="UP000646053"/>
    </source>
</evidence>
<proteinExistence type="predicted"/>
<comment type="caution">
    <text evidence="3">The sequence shown here is derived from an EMBL/GenBank/DDBJ whole genome shotgun (WGS) entry which is preliminary data.</text>
</comment>
<dbReference type="EMBL" id="WVIE01000004">
    <property type="protein sequence ID" value="NDJ16687.1"/>
    <property type="molecule type" value="Genomic_DNA"/>
</dbReference>
<name>A0A8J7YXZ3_9CYAN</name>
<dbReference type="InterPro" id="IPR054663">
    <property type="entry name" value="FraC"/>
</dbReference>
<evidence type="ECO:0000313" key="3">
    <source>
        <dbReference type="EMBL" id="NDJ16687.1"/>
    </source>
</evidence>
<keyword evidence="2" id="KW-1133">Transmembrane helix</keyword>
<reference evidence="3" key="1">
    <citation type="submission" date="2019-12" db="EMBL/GenBank/DDBJ databases">
        <title>High-Quality draft genome sequences of three cyanobacteria isolated from the limestone walls of the Old Cathedral of Coimbra.</title>
        <authorList>
            <person name="Tiago I."/>
            <person name="Soares F."/>
            <person name="Portugal A."/>
        </authorList>
    </citation>
    <scope>NUCLEOTIDE SEQUENCE</scope>
    <source>
        <strain evidence="3">A</strain>
    </source>
</reference>
<feature type="region of interest" description="Disordered" evidence="1">
    <location>
        <begin position="122"/>
        <end position="141"/>
    </location>
</feature>
<sequence length="175" mass="19650">MFTDVLPLRAILFQLLFIVLAIAIEAMVLQNYLGIGQKICIQYAATANLVVTIVGWLIFFLVEPLLPVVLKVQLIGYVFYDRISSPVLLIILAFIIFISAFLLKLVTIEGLDRILDINQPTRETPDKITPNKPRFKGRAQRQPFSELPNRSLAILWANAASFSAVTFVLAVRTYA</sequence>
<evidence type="ECO:0000256" key="2">
    <source>
        <dbReference type="SAM" id="Phobius"/>
    </source>
</evidence>
<feature type="transmembrane region" description="Helical" evidence="2">
    <location>
        <begin position="41"/>
        <end position="62"/>
    </location>
</feature>
<keyword evidence="2" id="KW-0812">Transmembrane</keyword>
<feature type="transmembrane region" description="Helical" evidence="2">
    <location>
        <begin position="151"/>
        <end position="171"/>
    </location>
</feature>
<keyword evidence="4" id="KW-1185">Reference proteome</keyword>
<keyword evidence="2" id="KW-0472">Membrane</keyword>
<dbReference type="Pfam" id="PF24301">
    <property type="entry name" value="FraC"/>
    <property type="match status" value="1"/>
</dbReference>
<feature type="transmembrane region" description="Helical" evidence="2">
    <location>
        <begin position="82"/>
        <end position="103"/>
    </location>
</feature>